<accession>A0A511YSR0</accession>
<dbReference type="OrthoDB" id="1242806at2"/>
<name>A0A511YSR0_9FLAO</name>
<dbReference type="RefSeq" id="WP_146944763.1">
    <property type="nucleotide sequence ID" value="NZ_BJYJ01000065.1"/>
</dbReference>
<comment type="caution">
    <text evidence="1">The sequence shown here is derived from an EMBL/GenBank/DDBJ whole genome shotgun (WGS) entry which is preliminary data.</text>
</comment>
<proteinExistence type="predicted"/>
<protein>
    <submittedName>
        <fullName evidence="1">Uncharacterized protein</fullName>
    </submittedName>
</protein>
<evidence type="ECO:0000313" key="1">
    <source>
        <dbReference type="EMBL" id="GEN78238.1"/>
    </source>
</evidence>
<dbReference type="AlphaFoldDB" id="A0A511YSR0"/>
<sequence>MVKKYHKDKGTRIKDEEYTFKIKDVFLSKLGRVTVLDQSVNRPSLVKFNIGESINRFFSKHPNVPKNPKEWGSKHSEYEMEIIEDYGNKREGTDMKVRFLKMKSNNLLK</sequence>
<gene>
    <name evidence="1" type="ORF">CHA01nite_39780</name>
</gene>
<keyword evidence="2" id="KW-1185">Reference proteome</keyword>
<dbReference type="Proteomes" id="UP000321863">
    <property type="component" value="Unassembled WGS sequence"/>
</dbReference>
<organism evidence="1 2">
    <name type="scientific">Chryseobacterium hagamense</name>
    <dbReference type="NCBI Taxonomy" id="395935"/>
    <lineage>
        <taxon>Bacteria</taxon>
        <taxon>Pseudomonadati</taxon>
        <taxon>Bacteroidota</taxon>
        <taxon>Flavobacteriia</taxon>
        <taxon>Flavobacteriales</taxon>
        <taxon>Weeksellaceae</taxon>
        <taxon>Chryseobacterium group</taxon>
        <taxon>Chryseobacterium</taxon>
    </lineage>
</organism>
<dbReference type="EMBL" id="BJYJ01000065">
    <property type="protein sequence ID" value="GEN78238.1"/>
    <property type="molecule type" value="Genomic_DNA"/>
</dbReference>
<evidence type="ECO:0000313" key="2">
    <source>
        <dbReference type="Proteomes" id="UP000321863"/>
    </source>
</evidence>
<reference evidence="1 2" key="1">
    <citation type="submission" date="2019-07" db="EMBL/GenBank/DDBJ databases">
        <title>Whole genome shotgun sequence of Chryseobacterium hagamense NBRC 105253.</title>
        <authorList>
            <person name="Hosoyama A."/>
            <person name="Uohara A."/>
            <person name="Ohji S."/>
            <person name="Ichikawa N."/>
        </authorList>
    </citation>
    <scope>NUCLEOTIDE SEQUENCE [LARGE SCALE GENOMIC DNA]</scope>
    <source>
        <strain evidence="1 2">NBRC 105253</strain>
    </source>
</reference>